<feature type="transmembrane region" description="Helical" evidence="1">
    <location>
        <begin position="91"/>
        <end position="124"/>
    </location>
</feature>
<feature type="transmembrane region" description="Helical" evidence="1">
    <location>
        <begin position="56"/>
        <end position="79"/>
    </location>
</feature>
<evidence type="ECO:0000313" key="2">
    <source>
        <dbReference type="EMBL" id="EAK0451750.1"/>
    </source>
</evidence>
<sequence length="385" mass="44669">MKKYLAVVLLLDFCALLYGISALSISYNEAKIFFYDHSVIAMIARFGTTLLGQNDYGLRIIFVLLHSLSCILLYILALKYTKTSFDAFMSVVLFILLPGSVASALLINESSIVIFFTLLILVLFEYKKSIFFYICLVFSLYIDGNFAILYLAFFFFGIYIRDKILIGVALLLFAIAMSVYGFDTSGKPQGYVLDTLGIFAACFSPLVFLYFFYVIYKMLFQKDKPLLWFIIATTFIFCLIFSLRQKLFLEDFLPFCVVCTPLLIRYLMSSYRSRIPQLRLKHKIFIECSLVFLLFFYLGIIFNQSFYYLLKDPKKHFAYDYHIAKELALNLKQHNLTHIATQDKELALRLKFYGISKGKLELHSSKKASKIFINLGKHKIYYSIK</sequence>
<feature type="transmembrane region" description="Helical" evidence="1">
    <location>
        <begin position="195"/>
        <end position="214"/>
    </location>
</feature>
<protein>
    <recommendedName>
        <fullName evidence="4">Glycosyltransferase RgtA/B/C/D-like domain-containing protein</fullName>
    </recommendedName>
</protein>
<evidence type="ECO:0008006" key="4">
    <source>
        <dbReference type="Google" id="ProtNLM"/>
    </source>
</evidence>
<feature type="transmembrane region" description="Helical" evidence="1">
    <location>
        <begin position="164"/>
        <end position="183"/>
    </location>
</feature>
<feature type="transmembrane region" description="Helical" evidence="1">
    <location>
        <begin position="289"/>
        <end position="310"/>
    </location>
</feature>
<comment type="caution">
    <text evidence="2">The sequence shown here is derived from an EMBL/GenBank/DDBJ whole genome shotgun (WGS) entry which is preliminary data.</text>
</comment>
<evidence type="ECO:0000256" key="1">
    <source>
        <dbReference type="SAM" id="Phobius"/>
    </source>
</evidence>
<dbReference type="AlphaFoldDB" id="A0A825SI73"/>
<keyword evidence="1" id="KW-1133">Transmembrane helix</keyword>
<name>A0A825SI73_CAMLA</name>
<accession>A0A825SI73</accession>
<dbReference type="EMBL" id="AACCWZ010000011">
    <property type="protein sequence ID" value="EAK0451750.1"/>
    <property type="molecule type" value="Genomic_DNA"/>
</dbReference>
<feature type="transmembrane region" description="Helical" evidence="1">
    <location>
        <begin position="251"/>
        <end position="268"/>
    </location>
</feature>
<organism evidence="2 3">
    <name type="scientific">Campylobacter lari</name>
    <dbReference type="NCBI Taxonomy" id="201"/>
    <lineage>
        <taxon>Bacteria</taxon>
        <taxon>Pseudomonadati</taxon>
        <taxon>Campylobacterota</taxon>
        <taxon>Epsilonproteobacteria</taxon>
        <taxon>Campylobacterales</taxon>
        <taxon>Campylobacteraceae</taxon>
        <taxon>Campylobacter</taxon>
    </lineage>
</organism>
<feature type="transmembrane region" description="Helical" evidence="1">
    <location>
        <begin position="226"/>
        <end position="245"/>
    </location>
</feature>
<dbReference type="Proteomes" id="UP000405656">
    <property type="component" value="Unassembled WGS sequence"/>
</dbReference>
<gene>
    <name evidence="2" type="ORF">YZ36_07175</name>
</gene>
<reference evidence="2 3" key="1">
    <citation type="submission" date="2018-05" db="EMBL/GenBank/DDBJ databases">
        <authorList>
            <consortium name="PulseNet: The National Subtyping Network for Foodborne Disease Surveillance"/>
            <person name="Tarr C.L."/>
            <person name="Trees E."/>
            <person name="Katz L.S."/>
            <person name="Carleton-Romer H.A."/>
            <person name="Stroika S."/>
            <person name="Kucerova Z."/>
            <person name="Roache K.F."/>
            <person name="Sabol A.L."/>
            <person name="Besser J."/>
            <person name="Gerner-Smidt P."/>
        </authorList>
    </citation>
    <scope>NUCLEOTIDE SEQUENCE [LARGE SCALE GENOMIC DNA]</scope>
    <source>
        <strain evidence="2 3">20110455</strain>
    </source>
</reference>
<evidence type="ECO:0000313" key="3">
    <source>
        <dbReference type="Proteomes" id="UP000405656"/>
    </source>
</evidence>
<proteinExistence type="predicted"/>
<keyword evidence="1" id="KW-0812">Transmembrane</keyword>
<keyword evidence="1" id="KW-0472">Membrane</keyword>
<feature type="transmembrane region" description="Helical" evidence="1">
    <location>
        <begin position="130"/>
        <end position="157"/>
    </location>
</feature>
<dbReference type="RefSeq" id="WP_263674214.1">
    <property type="nucleotide sequence ID" value="NZ_CBCUZC010000007.1"/>
</dbReference>